<evidence type="ECO:0000313" key="3">
    <source>
        <dbReference type="Proteomes" id="UP000287188"/>
    </source>
</evidence>
<proteinExistence type="predicted"/>
<evidence type="ECO:0000313" key="2">
    <source>
        <dbReference type="EMBL" id="GCE16209.1"/>
    </source>
</evidence>
<keyword evidence="3" id="KW-1185">Reference proteome</keyword>
<accession>A0A402AAR9</accession>
<gene>
    <name evidence="2" type="ORF">KDK_00090</name>
</gene>
<feature type="region of interest" description="Disordered" evidence="1">
    <location>
        <begin position="151"/>
        <end position="186"/>
    </location>
</feature>
<dbReference type="AlphaFoldDB" id="A0A402AAR9"/>
<dbReference type="RefSeq" id="WP_126548156.1">
    <property type="nucleotide sequence ID" value="NZ_BIFS01000001.1"/>
</dbReference>
<protein>
    <submittedName>
        <fullName evidence="2">Uncharacterized protein</fullName>
    </submittedName>
</protein>
<dbReference type="Proteomes" id="UP000287188">
    <property type="component" value="Unassembled WGS sequence"/>
</dbReference>
<reference evidence="3" key="1">
    <citation type="submission" date="2018-12" db="EMBL/GenBank/DDBJ databases">
        <title>Tengunoibacter tsumagoiensis gen. nov., sp. nov., Dictyobacter kobayashii sp. nov., D. alpinus sp. nov., and D. joshuensis sp. nov. and description of Dictyobacteraceae fam. nov. within the order Ktedonobacterales isolated from Tengu-no-mugimeshi.</title>
        <authorList>
            <person name="Wang C.M."/>
            <person name="Zheng Y."/>
            <person name="Sakai Y."/>
            <person name="Toyoda A."/>
            <person name="Minakuchi Y."/>
            <person name="Abe K."/>
            <person name="Yokota A."/>
            <person name="Yabe S."/>
        </authorList>
    </citation>
    <scope>NUCLEOTIDE SEQUENCE [LARGE SCALE GENOMIC DNA]</scope>
    <source>
        <strain evidence="3">Uno11</strain>
    </source>
</reference>
<dbReference type="OrthoDB" id="3193769at2"/>
<organism evidence="2 3">
    <name type="scientific">Dictyobacter kobayashii</name>
    <dbReference type="NCBI Taxonomy" id="2014872"/>
    <lineage>
        <taxon>Bacteria</taxon>
        <taxon>Bacillati</taxon>
        <taxon>Chloroflexota</taxon>
        <taxon>Ktedonobacteria</taxon>
        <taxon>Ktedonobacterales</taxon>
        <taxon>Dictyobacteraceae</taxon>
        <taxon>Dictyobacter</taxon>
    </lineage>
</organism>
<evidence type="ECO:0000256" key="1">
    <source>
        <dbReference type="SAM" id="MobiDB-lite"/>
    </source>
</evidence>
<comment type="caution">
    <text evidence="2">The sequence shown here is derived from an EMBL/GenBank/DDBJ whole genome shotgun (WGS) entry which is preliminary data.</text>
</comment>
<feature type="compositionally biased region" description="Basic and acidic residues" evidence="1">
    <location>
        <begin position="164"/>
        <end position="186"/>
    </location>
</feature>
<sequence length="186" mass="21866">MAIREEEREQIRRAYYVERKSQRQIAREGGWSRKVIKEAVGSEGRKVKGKNEPGRRQGRLVYEPYRRRVEEMLEEQERLPVKQRYTAARIYEVIREEGYGGCESRVRMEVGKWKRRRESGEVYVPLSYEPGRMRNVTGCAVSVHMQYPCNTGEEGGNEPLGHPTDLERKRKGENSMLETRRTLEGM</sequence>
<dbReference type="EMBL" id="BIFS01000001">
    <property type="protein sequence ID" value="GCE16209.1"/>
    <property type="molecule type" value="Genomic_DNA"/>
</dbReference>
<name>A0A402AAR9_9CHLR</name>